<evidence type="ECO:0000313" key="2">
    <source>
        <dbReference type="Proteomes" id="UP001412067"/>
    </source>
</evidence>
<sequence>MALEERTHDEGEATCALAGGLDSVRESQRRRVDPVELVGEVKHLDKEWRQRCLEDVDRLEEELLIMPEKCDNGRRPPTTGCRGVWVV</sequence>
<dbReference type="EMBL" id="JBBWWR010000003">
    <property type="protein sequence ID" value="KAK8968918.1"/>
    <property type="molecule type" value="Genomic_DNA"/>
</dbReference>
<proteinExistence type="predicted"/>
<dbReference type="Proteomes" id="UP001412067">
    <property type="component" value="Unassembled WGS sequence"/>
</dbReference>
<organism evidence="1 2">
    <name type="scientific">Platanthera guangdongensis</name>
    <dbReference type="NCBI Taxonomy" id="2320717"/>
    <lineage>
        <taxon>Eukaryota</taxon>
        <taxon>Viridiplantae</taxon>
        <taxon>Streptophyta</taxon>
        <taxon>Embryophyta</taxon>
        <taxon>Tracheophyta</taxon>
        <taxon>Spermatophyta</taxon>
        <taxon>Magnoliopsida</taxon>
        <taxon>Liliopsida</taxon>
        <taxon>Asparagales</taxon>
        <taxon>Orchidaceae</taxon>
        <taxon>Orchidoideae</taxon>
        <taxon>Orchideae</taxon>
        <taxon>Orchidinae</taxon>
        <taxon>Platanthera</taxon>
    </lineage>
</organism>
<keyword evidence="2" id="KW-1185">Reference proteome</keyword>
<gene>
    <name evidence="1" type="ORF">KSP40_PGU005907</name>
</gene>
<name>A0ABR2N182_9ASPA</name>
<reference evidence="1 2" key="1">
    <citation type="journal article" date="2022" name="Nat. Plants">
        <title>Genomes of leafy and leafless Platanthera orchids illuminate the evolution of mycoheterotrophy.</title>
        <authorList>
            <person name="Li M.H."/>
            <person name="Liu K.W."/>
            <person name="Li Z."/>
            <person name="Lu H.C."/>
            <person name="Ye Q.L."/>
            <person name="Zhang D."/>
            <person name="Wang J.Y."/>
            <person name="Li Y.F."/>
            <person name="Zhong Z.M."/>
            <person name="Liu X."/>
            <person name="Yu X."/>
            <person name="Liu D.K."/>
            <person name="Tu X.D."/>
            <person name="Liu B."/>
            <person name="Hao Y."/>
            <person name="Liao X.Y."/>
            <person name="Jiang Y.T."/>
            <person name="Sun W.H."/>
            <person name="Chen J."/>
            <person name="Chen Y.Q."/>
            <person name="Ai Y."/>
            <person name="Zhai J.W."/>
            <person name="Wu S.S."/>
            <person name="Zhou Z."/>
            <person name="Hsiao Y.Y."/>
            <person name="Wu W.L."/>
            <person name="Chen Y.Y."/>
            <person name="Lin Y.F."/>
            <person name="Hsu J.L."/>
            <person name="Li C.Y."/>
            <person name="Wang Z.W."/>
            <person name="Zhao X."/>
            <person name="Zhong W.Y."/>
            <person name="Ma X.K."/>
            <person name="Ma L."/>
            <person name="Huang J."/>
            <person name="Chen G.Z."/>
            <person name="Huang M.Z."/>
            <person name="Huang L."/>
            <person name="Peng D.H."/>
            <person name="Luo Y.B."/>
            <person name="Zou S.Q."/>
            <person name="Chen S.P."/>
            <person name="Lan S."/>
            <person name="Tsai W.C."/>
            <person name="Van de Peer Y."/>
            <person name="Liu Z.J."/>
        </authorList>
    </citation>
    <scope>NUCLEOTIDE SEQUENCE [LARGE SCALE GENOMIC DNA]</scope>
    <source>
        <strain evidence="1">Lor288</strain>
    </source>
</reference>
<protein>
    <submittedName>
        <fullName evidence="1">Uncharacterized protein</fullName>
    </submittedName>
</protein>
<dbReference type="InterPro" id="IPR042103">
    <property type="entry name" value="SerRS_1_N_sf"/>
</dbReference>
<accession>A0ABR2N182</accession>
<dbReference type="Gene3D" id="1.10.287.40">
    <property type="entry name" value="Serine-tRNA synthetase, tRNA binding domain"/>
    <property type="match status" value="1"/>
</dbReference>
<comment type="caution">
    <text evidence="1">The sequence shown here is derived from an EMBL/GenBank/DDBJ whole genome shotgun (WGS) entry which is preliminary data.</text>
</comment>
<evidence type="ECO:0000313" key="1">
    <source>
        <dbReference type="EMBL" id="KAK8968918.1"/>
    </source>
</evidence>